<dbReference type="OrthoDB" id="3177383at2"/>
<evidence type="ECO:0000313" key="2">
    <source>
        <dbReference type="Proteomes" id="UP000254000"/>
    </source>
</evidence>
<keyword evidence="2" id="KW-1185">Reference proteome</keyword>
<accession>A0A369M181</accession>
<reference evidence="1 2" key="1">
    <citation type="journal article" date="2018" name="Elife">
        <title>Discovery and characterization of a prevalent human gut bacterial enzyme sufficient for the inactivation of a family of plant toxins.</title>
        <authorList>
            <person name="Koppel N."/>
            <person name="Bisanz J.E."/>
            <person name="Pandelia M.E."/>
            <person name="Turnbaugh P.J."/>
            <person name="Balskus E.P."/>
        </authorList>
    </citation>
    <scope>NUCLEOTIDE SEQUENCE [LARGE SCALE GENOMIC DNA]</scope>
    <source>
        <strain evidence="1 2">3C</strain>
    </source>
</reference>
<evidence type="ECO:0000313" key="1">
    <source>
        <dbReference type="EMBL" id="RDB64236.1"/>
    </source>
</evidence>
<name>A0A369M181_9ACTN</name>
<gene>
    <name evidence="1" type="ORF">C1877_11005</name>
</gene>
<protein>
    <submittedName>
        <fullName evidence="1">Uncharacterized protein</fullName>
    </submittedName>
</protein>
<dbReference type="Proteomes" id="UP000254000">
    <property type="component" value="Unassembled WGS sequence"/>
</dbReference>
<organism evidence="1 2">
    <name type="scientific">Gordonibacter pamelaeae</name>
    <dbReference type="NCBI Taxonomy" id="471189"/>
    <lineage>
        <taxon>Bacteria</taxon>
        <taxon>Bacillati</taxon>
        <taxon>Actinomycetota</taxon>
        <taxon>Coriobacteriia</taxon>
        <taxon>Eggerthellales</taxon>
        <taxon>Eggerthellaceae</taxon>
        <taxon>Gordonibacter</taxon>
    </lineage>
</organism>
<dbReference type="AlphaFoldDB" id="A0A369M181"/>
<sequence>MDKCPEHSAHDQHLDRLDARVLELEDANKELSRFTERITVLVDKYDETLDDHAARLAALESIPARRWEQIANYTLTAALGAAAGIVLAHFGL</sequence>
<dbReference type="GeneID" id="78360221"/>
<comment type="caution">
    <text evidence="1">The sequence shown here is derived from an EMBL/GenBank/DDBJ whole genome shotgun (WGS) entry which is preliminary data.</text>
</comment>
<dbReference type="RefSeq" id="WP_015539477.1">
    <property type="nucleotide sequence ID" value="NZ_CABMMS010000006.1"/>
</dbReference>
<dbReference type="EMBL" id="PPTS01000006">
    <property type="protein sequence ID" value="RDB64236.1"/>
    <property type="molecule type" value="Genomic_DNA"/>
</dbReference>
<proteinExistence type="predicted"/>